<feature type="compositionally biased region" description="Polar residues" evidence="1">
    <location>
        <begin position="499"/>
        <end position="508"/>
    </location>
</feature>
<reference evidence="2 3" key="1">
    <citation type="journal article" date="2015" name="Fungal Genet. Biol.">
        <title>Evolution of novel wood decay mechanisms in Agaricales revealed by the genome sequences of Fistulina hepatica and Cylindrobasidium torrendii.</title>
        <authorList>
            <person name="Floudas D."/>
            <person name="Held B.W."/>
            <person name="Riley R."/>
            <person name="Nagy L.G."/>
            <person name="Koehler G."/>
            <person name="Ransdell A.S."/>
            <person name="Younus H."/>
            <person name="Chow J."/>
            <person name="Chiniquy J."/>
            <person name="Lipzen A."/>
            <person name="Tritt A."/>
            <person name="Sun H."/>
            <person name="Haridas S."/>
            <person name="LaButti K."/>
            <person name="Ohm R.A."/>
            <person name="Kues U."/>
            <person name="Blanchette R.A."/>
            <person name="Grigoriev I.V."/>
            <person name="Minto R.E."/>
            <person name="Hibbett D.S."/>
        </authorList>
    </citation>
    <scope>NUCLEOTIDE SEQUENCE [LARGE SCALE GENOMIC DNA]</scope>
    <source>
        <strain evidence="2 3">ATCC 64428</strain>
    </source>
</reference>
<gene>
    <name evidence="2" type="ORF">FISHEDRAFT_71994</name>
</gene>
<feature type="region of interest" description="Disordered" evidence="1">
    <location>
        <begin position="549"/>
        <end position="775"/>
    </location>
</feature>
<feature type="compositionally biased region" description="Low complexity" evidence="1">
    <location>
        <begin position="7"/>
        <end position="21"/>
    </location>
</feature>
<feature type="compositionally biased region" description="Basic and acidic residues" evidence="1">
    <location>
        <begin position="765"/>
        <end position="775"/>
    </location>
</feature>
<feature type="compositionally biased region" description="Polar residues" evidence="1">
    <location>
        <begin position="322"/>
        <end position="346"/>
    </location>
</feature>
<dbReference type="AlphaFoldDB" id="A0A0D7AG42"/>
<feature type="compositionally biased region" description="Low complexity" evidence="1">
    <location>
        <begin position="549"/>
        <end position="572"/>
    </location>
</feature>
<feature type="compositionally biased region" description="Polar residues" evidence="1">
    <location>
        <begin position="612"/>
        <end position="628"/>
    </location>
</feature>
<evidence type="ECO:0000256" key="1">
    <source>
        <dbReference type="SAM" id="MobiDB-lite"/>
    </source>
</evidence>
<protein>
    <submittedName>
        <fullName evidence="2">Uncharacterized protein</fullName>
    </submittedName>
</protein>
<evidence type="ECO:0000313" key="3">
    <source>
        <dbReference type="Proteomes" id="UP000054144"/>
    </source>
</evidence>
<dbReference type="Proteomes" id="UP000054144">
    <property type="component" value="Unassembled WGS sequence"/>
</dbReference>
<feature type="compositionally biased region" description="Polar residues" evidence="1">
    <location>
        <begin position="573"/>
        <end position="605"/>
    </location>
</feature>
<dbReference type="EMBL" id="KN881676">
    <property type="protein sequence ID" value="KIY50392.1"/>
    <property type="molecule type" value="Genomic_DNA"/>
</dbReference>
<organism evidence="2 3">
    <name type="scientific">Fistulina hepatica ATCC 64428</name>
    <dbReference type="NCBI Taxonomy" id="1128425"/>
    <lineage>
        <taxon>Eukaryota</taxon>
        <taxon>Fungi</taxon>
        <taxon>Dikarya</taxon>
        <taxon>Basidiomycota</taxon>
        <taxon>Agaricomycotina</taxon>
        <taxon>Agaricomycetes</taxon>
        <taxon>Agaricomycetidae</taxon>
        <taxon>Agaricales</taxon>
        <taxon>Fistulinaceae</taxon>
        <taxon>Fistulina</taxon>
    </lineage>
</organism>
<feature type="compositionally biased region" description="Polar residues" evidence="1">
    <location>
        <begin position="515"/>
        <end position="527"/>
    </location>
</feature>
<feature type="region of interest" description="Disordered" evidence="1">
    <location>
        <begin position="372"/>
        <end position="404"/>
    </location>
</feature>
<feature type="region of interest" description="Disordered" evidence="1">
    <location>
        <begin position="322"/>
        <end position="358"/>
    </location>
</feature>
<proteinExistence type="predicted"/>
<sequence>MRNSIASDESSLSGSRSSVLSGTRAPAPDALPIPKRPPLLTLRLSSPSFLDAVVHDTRTGRPVYTIETMDTLTTITRSDPLQGPLSTAEIRWTRPSVSAKGKAKEGAVRVQMQDLPEQRADAFLQTHSRLSVSHKFLPSSAQNAGPTHKFYIPGYRNALRWKHHLNAYACTAASSDEPIAILESVDRSEPGRPIKPAQLTVYRTLQDKYDTRSPSVHSGVLVLLLDHLLVTALLLSTDPQEWMAVQKYDGQSLLSRTSLPRSPTAPDTLTAGSDGSISCASAYVVEPGKSCTTLDAASLSASTEQWRKIMYGEPLFPKLLSTAANDQSPTPSSLDGSPATSDTSVFTDDARNHEPPDDVLNIVDDILLNSEEPVSQPTSAGGADGAGDSEDVVSIGPSSRASSPFAAFADDERAVWRRTMSSTRPPSPSAESVTYPLGSSSAPAHRYLDPSYYCSNSRGRSSFSGVQEADEISPVPRVPAHFVSAMLTRGASVPANDVLSPSSRSALPSNRRPLSLQTQKRPSTSPASPAFPLSQVDTLSRVASQVCYSRPASPVSRSASPASRSVSPSTRAESISTLPTSADTRATSPSMWPSSPGVQGTSSDVRSGHAQRLSSHSEPARRPTSSGAHSEGGPSRASTHSEPPPVPHAPIIPVASSSSGIRRLPRPPNAISVPTGTYNILKHDRRKSQYTGRSLPPTPTLTLTAHQRPPLPHHTLHKDEDDDLAEWMQVLTSQPSASPPPPLEAPPAYNTLFSTFNPPPPLSEVLDRGDGDGVT</sequence>
<name>A0A0D7AG42_9AGAR</name>
<feature type="region of interest" description="Disordered" evidence="1">
    <location>
        <begin position="420"/>
        <end position="441"/>
    </location>
</feature>
<dbReference type="OrthoDB" id="3270497at2759"/>
<keyword evidence="3" id="KW-1185">Reference proteome</keyword>
<feature type="region of interest" description="Disordered" evidence="1">
    <location>
        <begin position="494"/>
        <end position="532"/>
    </location>
</feature>
<evidence type="ECO:0000313" key="2">
    <source>
        <dbReference type="EMBL" id="KIY50392.1"/>
    </source>
</evidence>
<accession>A0A0D7AG42</accession>
<feature type="region of interest" description="Disordered" evidence="1">
    <location>
        <begin position="1"/>
        <end position="34"/>
    </location>
</feature>